<reference evidence="1" key="1">
    <citation type="submission" date="2017-03" db="EMBL/GenBank/DDBJ databases">
        <title>The mitochondrial genome of the carnivorous plant Utricularia reniformis (Lentibulariaceae): structure, comparative analysis and evolutionary landmarks.</title>
        <authorList>
            <person name="Silva S.R."/>
            <person name="Alvarenga D.O."/>
            <person name="Michael T.P."/>
            <person name="Miranda V.F.O."/>
            <person name="Varani A.M."/>
        </authorList>
    </citation>
    <scope>NUCLEOTIDE SEQUENCE</scope>
</reference>
<organism evidence="1">
    <name type="scientific">Utricularia reniformis</name>
    <dbReference type="NCBI Taxonomy" id="192314"/>
    <lineage>
        <taxon>Eukaryota</taxon>
        <taxon>Viridiplantae</taxon>
        <taxon>Streptophyta</taxon>
        <taxon>Embryophyta</taxon>
        <taxon>Tracheophyta</taxon>
        <taxon>Spermatophyta</taxon>
        <taxon>Magnoliopsida</taxon>
        <taxon>eudicotyledons</taxon>
        <taxon>Gunneridae</taxon>
        <taxon>Pentapetalae</taxon>
        <taxon>asterids</taxon>
        <taxon>lamiids</taxon>
        <taxon>Lamiales</taxon>
        <taxon>Lentibulariaceae</taxon>
        <taxon>Utricularia</taxon>
    </lineage>
</organism>
<keyword evidence="1" id="KW-0496">Mitochondrion</keyword>
<dbReference type="AlphaFoldDB" id="A0A1Y0B194"/>
<proteinExistence type="predicted"/>
<geneLocation type="mitochondrion" evidence="1"/>
<name>A0A1Y0B194_9LAMI</name>
<gene>
    <name evidence="1" type="ORF">AEK19_MT0944</name>
</gene>
<dbReference type="EMBL" id="KY774314">
    <property type="protein sequence ID" value="ART31167.1"/>
    <property type="molecule type" value="Genomic_DNA"/>
</dbReference>
<evidence type="ECO:0000313" key="1">
    <source>
        <dbReference type="EMBL" id="ART31167.1"/>
    </source>
</evidence>
<accession>A0A1Y0B194</accession>
<protein>
    <submittedName>
        <fullName evidence="1">Uncharacterized protein</fullName>
    </submittedName>
</protein>
<sequence length="31" mass="3693">MVEKFKCYNSGLRSKKKDYPTINCRIESPEK</sequence>